<evidence type="ECO:0000256" key="2">
    <source>
        <dbReference type="SAM" id="Phobius"/>
    </source>
</evidence>
<sequence length="433" mass="45395">MALFRFRAKAAAGAPAPDEIDLVGDGGGMTDGSLSDSASVLASRFGLRRGKAAATTGPDSGSYIDLDTSAVARPARSLAFPLAVAALVLAVAGMLVWLSLKAPDTLARMEAAASGPVLRTPVLAVDGTPRFPDAIAEAPPAAEPATGTPETPAPEPAVDPVDLPVTLSPSRNPALQERTRAGLLPRIGEDGVAPWQFYARPFPQEDPRPRIAIVLIDLGLSQTMLESAIDRLPGAVTFAFPAGLTGVQEMIDRSRTNGHEVLLQIPMEPEGYPRNDPGPGTLLTRLTDQDNLGRLEKALAAASGYVGLTSPSGTRFTAEGDHLRAVLQQLKRRGLVFVDAWMTPRSTATRLSTELGLPRAASDLLVDRVASAGGIDAQLQELERLARANGAAVGFAQPFPATMERLAAWAAGLRDRGIVLAPVTAVLNRQADR</sequence>
<keyword evidence="2" id="KW-0812">Transmembrane</keyword>
<gene>
    <name evidence="3" type="ORF">ACFQPS_14625</name>
</gene>
<feature type="region of interest" description="Disordered" evidence="1">
    <location>
        <begin position="134"/>
        <end position="157"/>
    </location>
</feature>
<dbReference type="InterPro" id="IPR006837">
    <property type="entry name" value="Divergent_DAC"/>
</dbReference>
<evidence type="ECO:0000313" key="4">
    <source>
        <dbReference type="Proteomes" id="UP001596456"/>
    </source>
</evidence>
<dbReference type="Proteomes" id="UP001596456">
    <property type="component" value="Unassembled WGS sequence"/>
</dbReference>
<dbReference type="RefSeq" id="WP_377359959.1">
    <property type="nucleotide sequence ID" value="NZ_JBHTCM010000015.1"/>
</dbReference>
<feature type="compositionally biased region" description="Low complexity" evidence="1">
    <location>
        <begin position="134"/>
        <end position="150"/>
    </location>
</feature>
<proteinExistence type="predicted"/>
<dbReference type="PANTHER" id="PTHR30105:SF2">
    <property type="entry name" value="DIVERGENT POLYSACCHARIDE DEACETYLASE SUPERFAMILY"/>
    <property type="match status" value="1"/>
</dbReference>
<comment type="caution">
    <text evidence="3">The sequence shown here is derived from an EMBL/GenBank/DDBJ whole genome shotgun (WGS) entry which is preliminary data.</text>
</comment>
<dbReference type="InterPro" id="IPR011330">
    <property type="entry name" value="Glyco_hydro/deAcase_b/a-brl"/>
</dbReference>
<feature type="transmembrane region" description="Helical" evidence="2">
    <location>
        <begin position="78"/>
        <end position="100"/>
    </location>
</feature>
<dbReference type="PANTHER" id="PTHR30105">
    <property type="entry name" value="UNCHARACTERIZED YIBQ-RELATED"/>
    <property type="match status" value="1"/>
</dbReference>
<dbReference type="EMBL" id="JBHTCM010000015">
    <property type="protein sequence ID" value="MFC7334401.1"/>
    <property type="molecule type" value="Genomic_DNA"/>
</dbReference>
<keyword evidence="2" id="KW-1133">Transmembrane helix</keyword>
<keyword evidence="4" id="KW-1185">Reference proteome</keyword>
<accession>A0ABW2KZP4</accession>
<dbReference type="Gene3D" id="3.20.20.370">
    <property type="entry name" value="Glycoside hydrolase/deacetylase"/>
    <property type="match status" value="1"/>
</dbReference>
<evidence type="ECO:0000256" key="1">
    <source>
        <dbReference type="SAM" id="MobiDB-lite"/>
    </source>
</evidence>
<keyword evidence="2" id="KW-0472">Membrane</keyword>
<protein>
    <submittedName>
        <fullName evidence="3">Divergent polysaccharide deacetylase family protein</fullName>
    </submittedName>
</protein>
<evidence type="ECO:0000313" key="3">
    <source>
        <dbReference type="EMBL" id="MFC7334401.1"/>
    </source>
</evidence>
<name>A0ABW2KZP4_9PROT</name>
<organism evidence="3 4">
    <name type="scientific">Rhodocista pekingensis</name>
    <dbReference type="NCBI Taxonomy" id="201185"/>
    <lineage>
        <taxon>Bacteria</taxon>
        <taxon>Pseudomonadati</taxon>
        <taxon>Pseudomonadota</taxon>
        <taxon>Alphaproteobacteria</taxon>
        <taxon>Rhodospirillales</taxon>
        <taxon>Azospirillaceae</taxon>
        <taxon>Rhodocista</taxon>
    </lineage>
</organism>
<dbReference type="CDD" id="cd10936">
    <property type="entry name" value="CE4_DAC2"/>
    <property type="match status" value="1"/>
</dbReference>
<dbReference type="SUPFAM" id="SSF88713">
    <property type="entry name" value="Glycoside hydrolase/deacetylase"/>
    <property type="match status" value="1"/>
</dbReference>
<reference evidence="4" key="1">
    <citation type="journal article" date="2019" name="Int. J. Syst. Evol. Microbiol.">
        <title>The Global Catalogue of Microorganisms (GCM) 10K type strain sequencing project: providing services to taxonomists for standard genome sequencing and annotation.</title>
        <authorList>
            <consortium name="The Broad Institute Genomics Platform"/>
            <consortium name="The Broad Institute Genome Sequencing Center for Infectious Disease"/>
            <person name="Wu L."/>
            <person name="Ma J."/>
        </authorList>
    </citation>
    <scope>NUCLEOTIDE SEQUENCE [LARGE SCALE GENOMIC DNA]</scope>
    <source>
        <strain evidence="4">CGMCC 1.16275</strain>
    </source>
</reference>
<dbReference type="Pfam" id="PF04748">
    <property type="entry name" value="Polysacc_deac_2"/>
    <property type="match status" value="1"/>
</dbReference>